<organism evidence="1">
    <name type="scientific">viral metagenome</name>
    <dbReference type="NCBI Taxonomy" id="1070528"/>
    <lineage>
        <taxon>unclassified sequences</taxon>
        <taxon>metagenomes</taxon>
        <taxon>organismal metagenomes</taxon>
    </lineage>
</organism>
<name>A0A6C0CG33_9ZZZZ</name>
<protein>
    <recommendedName>
        <fullName evidence="2">Helicase ATP-binding domain-containing protein</fullName>
    </recommendedName>
</protein>
<dbReference type="EMBL" id="MN739400">
    <property type="protein sequence ID" value="QHT02800.1"/>
    <property type="molecule type" value="Genomic_DNA"/>
</dbReference>
<evidence type="ECO:0000313" key="1">
    <source>
        <dbReference type="EMBL" id="QHT02800.1"/>
    </source>
</evidence>
<proteinExistence type="predicted"/>
<accession>A0A6C0CG33</accession>
<dbReference type="SUPFAM" id="SSF52540">
    <property type="entry name" value="P-loop containing nucleoside triphosphate hydrolases"/>
    <property type="match status" value="1"/>
</dbReference>
<evidence type="ECO:0008006" key="2">
    <source>
        <dbReference type="Google" id="ProtNLM"/>
    </source>
</evidence>
<dbReference type="AlphaFoldDB" id="A0A6C0CG33"/>
<sequence>MEGIKQRSIIEYELNELHIIQKEAHILSEQIEVNSLKGINTIHENQKTCGKAVRNIFNNKSIINCLVYGMTQTGKTGCMTALIQYYILSNNIPIDNIYIITGLSDIEWKKDTKNRMPDSINSCVFHRANLSKTFMKDIREKKNTLIIMDEIQIACEDKQTIHKTFVDCGFYDLDFLLENDIKLIQFSATPDGNMNDILDWKYYSDKVKLESGEGHYGPEQAIEQNRVKQFLDLTNIDNVRELKQDIETNFTNNRYHLVRVPNKRENKDGTNNQSKVISNIKKVFGKKYEYNKNYLKSKKADINDILKKQPDKNTFIFYCEILRCAKTQYKKYIGISYERYVPNPNDSSIIQGSFGRLTGYDDNGDSICYTNIASLENYIKLWENNMEFKKGTVWNTKTTQYNKKDDITYSTGTFNSVKHIEQLKDGCSEKVKDIPIIEGPYKTFEGMVKKGRELKVIKRRSPKKPGEDKIINGYYTVNISGKNIVLSQDKLFKTSRVTSGMGKSKYCIRPCYSDINDPNTLEWWLIYYEN</sequence>
<reference evidence="1" key="1">
    <citation type="journal article" date="2020" name="Nature">
        <title>Giant virus diversity and host interactions through global metagenomics.</title>
        <authorList>
            <person name="Schulz F."/>
            <person name="Roux S."/>
            <person name="Paez-Espino D."/>
            <person name="Jungbluth S."/>
            <person name="Walsh D.A."/>
            <person name="Denef V.J."/>
            <person name="McMahon K.D."/>
            <person name="Konstantinidis K.T."/>
            <person name="Eloe-Fadrosh E.A."/>
            <person name="Kyrpides N.C."/>
            <person name="Woyke T."/>
        </authorList>
    </citation>
    <scope>NUCLEOTIDE SEQUENCE</scope>
    <source>
        <strain evidence="1">GVMAG-M-3300020595-32</strain>
    </source>
</reference>
<dbReference type="Gene3D" id="3.40.50.300">
    <property type="entry name" value="P-loop containing nucleotide triphosphate hydrolases"/>
    <property type="match status" value="1"/>
</dbReference>
<dbReference type="InterPro" id="IPR027417">
    <property type="entry name" value="P-loop_NTPase"/>
</dbReference>